<dbReference type="AlphaFoldDB" id="X0WPS2"/>
<comment type="caution">
    <text evidence="1">The sequence shown here is derived from an EMBL/GenBank/DDBJ whole genome shotgun (WGS) entry which is preliminary data.</text>
</comment>
<reference evidence="1" key="1">
    <citation type="journal article" date="2014" name="Front. Microbiol.">
        <title>High frequency of phylogenetically diverse reductive dehalogenase-homologous genes in deep subseafloor sedimentary metagenomes.</title>
        <authorList>
            <person name="Kawai M."/>
            <person name="Futagami T."/>
            <person name="Toyoda A."/>
            <person name="Takaki Y."/>
            <person name="Nishi S."/>
            <person name="Hori S."/>
            <person name="Arai W."/>
            <person name="Tsubouchi T."/>
            <person name="Morono Y."/>
            <person name="Uchiyama I."/>
            <person name="Ito T."/>
            <person name="Fujiyama A."/>
            <person name="Inagaki F."/>
            <person name="Takami H."/>
        </authorList>
    </citation>
    <scope>NUCLEOTIDE SEQUENCE</scope>
    <source>
        <strain evidence="1">Expedition CK06-06</strain>
    </source>
</reference>
<proteinExistence type="predicted"/>
<evidence type="ECO:0000313" key="1">
    <source>
        <dbReference type="EMBL" id="GAG25227.1"/>
    </source>
</evidence>
<accession>X0WPS2</accession>
<organism evidence="1">
    <name type="scientific">marine sediment metagenome</name>
    <dbReference type="NCBI Taxonomy" id="412755"/>
    <lineage>
        <taxon>unclassified sequences</taxon>
        <taxon>metagenomes</taxon>
        <taxon>ecological metagenomes</taxon>
    </lineage>
</organism>
<gene>
    <name evidence="1" type="ORF">S01H1_53577</name>
</gene>
<dbReference type="EMBL" id="BARS01034699">
    <property type="protein sequence ID" value="GAG25227.1"/>
    <property type="molecule type" value="Genomic_DNA"/>
</dbReference>
<sequence length="43" mass="4693">MTVDTGKKGQGYTLDGSNPFSINIIYSLSFLSVPICEDIRQLA</sequence>
<name>X0WPS2_9ZZZZ</name>
<protein>
    <submittedName>
        <fullName evidence="1">Uncharacterized protein</fullName>
    </submittedName>
</protein>